<evidence type="ECO:0000256" key="3">
    <source>
        <dbReference type="ARBA" id="ARBA00022448"/>
    </source>
</evidence>
<dbReference type="PROSITE" id="PS51012">
    <property type="entry name" value="ABC_TM2"/>
    <property type="match status" value="1"/>
</dbReference>
<feature type="transmembrane region" description="Helical" evidence="9">
    <location>
        <begin position="62"/>
        <end position="88"/>
    </location>
</feature>
<evidence type="ECO:0000313" key="11">
    <source>
        <dbReference type="EMBL" id="HJD32430.1"/>
    </source>
</evidence>
<keyword evidence="8 9" id="KW-0472">Membrane</keyword>
<dbReference type="InterPro" id="IPR013525">
    <property type="entry name" value="ABC2_TM"/>
</dbReference>
<evidence type="ECO:0000256" key="9">
    <source>
        <dbReference type="RuleBase" id="RU361157"/>
    </source>
</evidence>
<sequence length="260" mass="30248">MMRFITDVRKYFHYIIFAARSQLRSEVVNSYLDWVWWILEPFCNMIVYTIIFGYVFQAAELYFPIFLFIGISMWAFFSKTLTASVKLIKSNKAIVTKVYIPKQMLLLKLMAVNAFKMLLSFIIIFIMMLFYRVPIGASVFYALPALLVLFVFTYGVSCFLMHYGVYVEDLAYIVTILMSMLMYFTGIFYSIEKRMPEPFGHILSLYNPVACLITVMRNSLLYRKNSSLAVLGIWFVISALIAACGTKLIYKNENSYVKVI</sequence>
<feature type="transmembrane region" description="Helical" evidence="9">
    <location>
        <begin position="139"/>
        <end position="163"/>
    </location>
</feature>
<protein>
    <recommendedName>
        <fullName evidence="9">Transport permease protein</fullName>
    </recommendedName>
</protein>
<dbReference type="GO" id="GO:0140359">
    <property type="term" value="F:ABC-type transporter activity"/>
    <property type="evidence" value="ECO:0007669"/>
    <property type="project" value="InterPro"/>
</dbReference>
<dbReference type="AlphaFoldDB" id="A0A9D2QZ80"/>
<evidence type="ECO:0000256" key="2">
    <source>
        <dbReference type="ARBA" id="ARBA00007783"/>
    </source>
</evidence>
<evidence type="ECO:0000256" key="5">
    <source>
        <dbReference type="ARBA" id="ARBA00022519"/>
    </source>
</evidence>
<feature type="domain" description="ABC transmembrane type-2" evidence="10">
    <location>
        <begin position="32"/>
        <end position="252"/>
    </location>
</feature>
<organism evidence="11 12">
    <name type="scientific">Candidatus Eisenbergiella stercorigallinarum</name>
    <dbReference type="NCBI Taxonomy" id="2838557"/>
    <lineage>
        <taxon>Bacteria</taxon>
        <taxon>Bacillati</taxon>
        <taxon>Bacillota</taxon>
        <taxon>Clostridia</taxon>
        <taxon>Lachnospirales</taxon>
        <taxon>Lachnospiraceae</taxon>
        <taxon>Eisenbergiella</taxon>
    </lineage>
</organism>
<feature type="transmembrane region" description="Helical" evidence="9">
    <location>
        <begin position="228"/>
        <end position="250"/>
    </location>
</feature>
<comment type="caution">
    <text evidence="11">The sequence shown here is derived from an EMBL/GenBank/DDBJ whole genome shotgun (WGS) entry which is preliminary data.</text>
</comment>
<evidence type="ECO:0000313" key="12">
    <source>
        <dbReference type="Proteomes" id="UP000823851"/>
    </source>
</evidence>
<evidence type="ECO:0000256" key="6">
    <source>
        <dbReference type="ARBA" id="ARBA00022692"/>
    </source>
</evidence>
<keyword evidence="7 9" id="KW-1133">Transmembrane helix</keyword>
<keyword evidence="3 9" id="KW-0813">Transport</keyword>
<proteinExistence type="inferred from homology"/>
<dbReference type="GO" id="GO:0015920">
    <property type="term" value="P:lipopolysaccharide transport"/>
    <property type="evidence" value="ECO:0007669"/>
    <property type="project" value="TreeGrafter"/>
</dbReference>
<dbReference type="PANTHER" id="PTHR30413">
    <property type="entry name" value="INNER MEMBRANE TRANSPORT PERMEASE"/>
    <property type="match status" value="1"/>
</dbReference>
<evidence type="ECO:0000256" key="7">
    <source>
        <dbReference type="ARBA" id="ARBA00022989"/>
    </source>
</evidence>
<dbReference type="Proteomes" id="UP000823851">
    <property type="component" value="Unassembled WGS sequence"/>
</dbReference>
<reference evidence="11" key="2">
    <citation type="submission" date="2021-04" db="EMBL/GenBank/DDBJ databases">
        <authorList>
            <person name="Gilroy R."/>
        </authorList>
    </citation>
    <scope>NUCLEOTIDE SEQUENCE</scope>
    <source>
        <strain evidence="11">ChiHjej8B7-25341</strain>
    </source>
</reference>
<feature type="transmembrane region" description="Helical" evidence="9">
    <location>
        <begin position="198"/>
        <end position="216"/>
    </location>
</feature>
<dbReference type="InterPro" id="IPR047817">
    <property type="entry name" value="ABC2_TM_bact-type"/>
</dbReference>
<evidence type="ECO:0000256" key="8">
    <source>
        <dbReference type="ARBA" id="ARBA00023136"/>
    </source>
</evidence>
<feature type="transmembrane region" description="Helical" evidence="9">
    <location>
        <begin position="34"/>
        <end position="56"/>
    </location>
</feature>
<keyword evidence="4 9" id="KW-1003">Cell membrane</keyword>
<keyword evidence="6 9" id="KW-0812">Transmembrane</keyword>
<dbReference type="EMBL" id="DWUW01000311">
    <property type="protein sequence ID" value="HJD32430.1"/>
    <property type="molecule type" value="Genomic_DNA"/>
</dbReference>
<comment type="subcellular location">
    <subcellularLocation>
        <location evidence="1">Cell inner membrane</location>
        <topology evidence="1">Multi-pass membrane protein</topology>
    </subcellularLocation>
    <subcellularLocation>
        <location evidence="9">Cell membrane</location>
        <topology evidence="9">Multi-pass membrane protein</topology>
    </subcellularLocation>
</comment>
<dbReference type="PANTHER" id="PTHR30413:SF8">
    <property type="entry name" value="TRANSPORT PERMEASE PROTEIN"/>
    <property type="match status" value="1"/>
</dbReference>
<evidence type="ECO:0000256" key="4">
    <source>
        <dbReference type="ARBA" id="ARBA00022475"/>
    </source>
</evidence>
<feature type="transmembrane region" description="Helical" evidence="9">
    <location>
        <begin position="109"/>
        <end position="133"/>
    </location>
</feature>
<evidence type="ECO:0000256" key="1">
    <source>
        <dbReference type="ARBA" id="ARBA00004429"/>
    </source>
</evidence>
<feature type="transmembrane region" description="Helical" evidence="9">
    <location>
        <begin position="170"/>
        <end position="192"/>
    </location>
</feature>
<name>A0A9D2QZ80_9FIRM</name>
<reference evidence="11" key="1">
    <citation type="journal article" date="2021" name="PeerJ">
        <title>Extensive microbial diversity within the chicken gut microbiome revealed by metagenomics and culture.</title>
        <authorList>
            <person name="Gilroy R."/>
            <person name="Ravi A."/>
            <person name="Getino M."/>
            <person name="Pursley I."/>
            <person name="Horton D.L."/>
            <person name="Alikhan N.F."/>
            <person name="Baker D."/>
            <person name="Gharbi K."/>
            <person name="Hall N."/>
            <person name="Watson M."/>
            <person name="Adriaenssens E.M."/>
            <person name="Foster-Nyarko E."/>
            <person name="Jarju S."/>
            <person name="Secka A."/>
            <person name="Antonio M."/>
            <person name="Oren A."/>
            <person name="Chaudhuri R.R."/>
            <person name="La Ragione R."/>
            <person name="Hildebrand F."/>
            <person name="Pallen M.J."/>
        </authorList>
    </citation>
    <scope>NUCLEOTIDE SEQUENCE</scope>
    <source>
        <strain evidence="11">ChiHjej8B7-25341</strain>
    </source>
</reference>
<accession>A0A9D2QZ80</accession>
<gene>
    <name evidence="11" type="ORF">H9912_10895</name>
</gene>
<dbReference type="GO" id="GO:0005886">
    <property type="term" value="C:plasma membrane"/>
    <property type="evidence" value="ECO:0007669"/>
    <property type="project" value="UniProtKB-SubCell"/>
</dbReference>
<keyword evidence="5" id="KW-0997">Cell inner membrane</keyword>
<dbReference type="Pfam" id="PF01061">
    <property type="entry name" value="ABC2_membrane"/>
    <property type="match status" value="1"/>
</dbReference>
<evidence type="ECO:0000259" key="10">
    <source>
        <dbReference type="PROSITE" id="PS51012"/>
    </source>
</evidence>
<comment type="similarity">
    <text evidence="2 9">Belongs to the ABC-2 integral membrane protein family.</text>
</comment>